<sequence>MAWHFCRCGCDCEEPIKTPFMKFHGSPHATDKTKDPWHASAAFRRKEDFKGSGVSLHVYPDGTVMPSKAEFPRYQATAATVEEVGKDNAKWLSPEFVAAWQAADEADAASSDKKGNGKAKAKAKAESSKGSSSKQHIFSGKHCPSAAASSSSSSSKGEATDHNKYTIDPNTGILYRYAENGVIVYLDPDTQLEYYYDEDGQAVWV</sequence>
<accession>A0AAJ0FJK9</accession>
<dbReference type="AlphaFoldDB" id="A0AAJ0FJK9"/>
<keyword evidence="3" id="KW-1185">Reference proteome</keyword>
<name>A0AAJ0FJK9_9PEZI</name>
<evidence type="ECO:0000313" key="2">
    <source>
        <dbReference type="EMBL" id="KAK1763215.1"/>
    </source>
</evidence>
<evidence type="ECO:0000313" key="3">
    <source>
        <dbReference type="Proteomes" id="UP001244011"/>
    </source>
</evidence>
<evidence type="ECO:0000256" key="1">
    <source>
        <dbReference type="SAM" id="MobiDB-lite"/>
    </source>
</evidence>
<dbReference type="Proteomes" id="UP001244011">
    <property type="component" value="Unassembled WGS sequence"/>
</dbReference>
<dbReference type="GeneID" id="85306162"/>
<protein>
    <submittedName>
        <fullName evidence="2">Uncharacterized protein</fullName>
    </submittedName>
</protein>
<reference evidence="2" key="1">
    <citation type="submission" date="2023-06" db="EMBL/GenBank/DDBJ databases">
        <title>Genome-scale phylogeny and comparative genomics of the fungal order Sordariales.</title>
        <authorList>
            <consortium name="Lawrence Berkeley National Laboratory"/>
            <person name="Hensen N."/>
            <person name="Bonometti L."/>
            <person name="Westerberg I."/>
            <person name="Brannstrom I.O."/>
            <person name="Guillou S."/>
            <person name="Cros-Aarteil S."/>
            <person name="Calhoun S."/>
            <person name="Haridas S."/>
            <person name="Kuo A."/>
            <person name="Mondo S."/>
            <person name="Pangilinan J."/>
            <person name="Riley R."/>
            <person name="Labutti K."/>
            <person name="Andreopoulos B."/>
            <person name="Lipzen A."/>
            <person name="Chen C."/>
            <person name="Yanf M."/>
            <person name="Daum C."/>
            <person name="Ng V."/>
            <person name="Clum A."/>
            <person name="Steindorff A."/>
            <person name="Ohm R."/>
            <person name="Martin F."/>
            <person name="Silar P."/>
            <person name="Natvig D."/>
            <person name="Lalanne C."/>
            <person name="Gautier V."/>
            <person name="Ament-Velasquez S.L."/>
            <person name="Kruys A."/>
            <person name="Hutchinson M.I."/>
            <person name="Powell A.J."/>
            <person name="Barry K."/>
            <person name="Miller A.N."/>
            <person name="Grigoriev I.V."/>
            <person name="Debuchy R."/>
            <person name="Gladieux P."/>
            <person name="Thoren M.H."/>
            <person name="Johannesson H."/>
        </authorList>
    </citation>
    <scope>NUCLEOTIDE SEQUENCE</scope>
    <source>
        <strain evidence="2">8032-3</strain>
    </source>
</reference>
<proteinExistence type="predicted"/>
<gene>
    <name evidence="2" type="ORF">QBC33DRAFT_247854</name>
</gene>
<feature type="region of interest" description="Disordered" evidence="1">
    <location>
        <begin position="107"/>
        <end position="165"/>
    </location>
</feature>
<comment type="caution">
    <text evidence="2">The sequence shown here is derived from an EMBL/GenBank/DDBJ whole genome shotgun (WGS) entry which is preliminary data.</text>
</comment>
<feature type="compositionally biased region" description="Low complexity" evidence="1">
    <location>
        <begin position="145"/>
        <end position="155"/>
    </location>
</feature>
<dbReference type="EMBL" id="MU839029">
    <property type="protein sequence ID" value="KAK1763215.1"/>
    <property type="molecule type" value="Genomic_DNA"/>
</dbReference>
<dbReference type="RefSeq" id="XP_060279428.1">
    <property type="nucleotide sequence ID" value="XM_060422975.1"/>
</dbReference>
<organism evidence="2 3">
    <name type="scientific">Phialemonium atrogriseum</name>
    <dbReference type="NCBI Taxonomy" id="1093897"/>
    <lineage>
        <taxon>Eukaryota</taxon>
        <taxon>Fungi</taxon>
        <taxon>Dikarya</taxon>
        <taxon>Ascomycota</taxon>
        <taxon>Pezizomycotina</taxon>
        <taxon>Sordariomycetes</taxon>
        <taxon>Sordariomycetidae</taxon>
        <taxon>Cephalothecales</taxon>
        <taxon>Cephalothecaceae</taxon>
        <taxon>Phialemonium</taxon>
    </lineage>
</organism>